<dbReference type="Pfam" id="PF07690">
    <property type="entry name" value="MFS_1"/>
    <property type="match status" value="1"/>
</dbReference>
<dbReference type="Proteomes" id="UP000613580">
    <property type="component" value="Unassembled WGS sequence"/>
</dbReference>
<gene>
    <name evidence="8" type="ORF">HMN09_01001700</name>
</gene>
<feature type="transmembrane region" description="Helical" evidence="6">
    <location>
        <begin position="387"/>
        <end position="408"/>
    </location>
</feature>
<comment type="caution">
    <text evidence="8">The sequence shown here is derived from an EMBL/GenBank/DDBJ whole genome shotgun (WGS) entry which is preliminary data.</text>
</comment>
<dbReference type="AlphaFoldDB" id="A0A8H6SJH9"/>
<keyword evidence="3 6" id="KW-0812">Transmembrane</keyword>
<dbReference type="PROSITE" id="PS50850">
    <property type="entry name" value="MFS"/>
    <property type="match status" value="1"/>
</dbReference>
<feature type="transmembrane region" description="Helical" evidence="6">
    <location>
        <begin position="476"/>
        <end position="496"/>
    </location>
</feature>
<evidence type="ECO:0000256" key="1">
    <source>
        <dbReference type="ARBA" id="ARBA00004141"/>
    </source>
</evidence>
<dbReference type="PANTHER" id="PTHR43791:SF70">
    <property type="entry name" value="MAJOR FACILITATOR SUPERFAMILY (MFS) PROFILE DOMAIN-CONTAINING PROTEIN"/>
    <property type="match status" value="1"/>
</dbReference>
<feature type="domain" description="Major facilitator superfamily (MFS) profile" evidence="7">
    <location>
        <begin position="120"/>
        <end position="536"/>
    </location>
</feature>
<feature type="transmembrane region" description="Helical" evidence="6">
    <location>
        <begin position="441"/>
        <end position="464"/>
    </location>
</feature>
<evidence type="ECO:0000256" key="2">
    <source>
        <dbReference type="ARBA" id="ARBA00022448"/>
    </source>
</evidence>
<reference evidence="8" key="1">
    <citation type="submission" date="2020-05" db="EMBL/GenBank/DDBJ databases">
        <title>Mycena genomes resolve the evolution of fungal bioluminescence.</title>
        <authorList>
            <person name="Tsai I.J."/>
        </authorList>
    </citation>
    <scope>NUCLEOTIDE SEQUENCE</scope>
    <source>
        <strain evidence="8">110903Hualien_Pintung</strain>
    </source>
</reference>
<dbReference type="InterPro" id="IPR020846">
    <property type="entry name" value="MFS_dom"/>
</dbReference>
<feature type="transmembrane region" description="Helical" evidence="6">
    <location>
        <begin position="350"/>
        <end position="375"/>
    </location>
</feature>
<evidence type="ECO:0000256" key="3">
    <source>
        <dbReference type="ARBA" id="ARBA00022692"/>
    </source>
</evidence>
<dbReference type="OrthoDB" id="6730379at2759"/>
<feature type="transmembrane region" description="Helical" evidence="6">
    <location>
        <begin position="282"/>
        <end position="302"/>
    </location>
</feature>
<feature type="transmembrane region" description="Helical" evidence="6">
    <location>
        <begin position="157"/>
        <end position="175"/>
    </location>
</feature>
<keyword evidence="9" id="KW-1185">Reference proteome</keyword>
<protein>
    <submittedName>
        <fullName evidence="8">MFS general substrate transporter</fullName>
    </submittedName>
</protein>
<feature type="transmembrane region" description="Helical" evidence="6">
    <location>
        <begin position="187"/>
        <end position="204"/>
    </location>
</feature>
<dbReference type="SUPFAM" id="SSF103473">
    <property type="entry name" value="MFS general substrate transporter"/>
    <property type="match status" value="1"/>
</dbReference>
<dbReference type="GO" id="GO:0022857">
    <property type="term" value="F:transmembrane transporter activity"/>
    <property type="evidence" value="ECO:0007669"/>
    <property type="project" value="InterPro"/>
</dbReference>
<proteinExistence type="predicted"/>
<evidence type="ECO:0000313" key="9">
    <source>
        <dbReference type="Proteomes" id="UP000613580"/>
    </source>
</evidence>
<feature type="transmembrane region" description="Helical" evidence="6">
    <location>
        <begin position="415"/>
        <end position="435"/>
    </location>
</feature>
<evidence type="ECO:0000259" key="7">
    <source>
        <dbReference type="PROSITE" id="PS50850"/>
    </source>
</evidence>
<dbReference type="Gene3D" id="1.20.1250.20">
    <property type="entry name" value="MFS general substrate transporter like domains"/>
    <property type="match status" value="2"/>
</dbReference>
<dbReference type="GO" id="GO:0016020">
    <property type="term" value="C:membrane"/>
    <property type="evidence" value="ECO:0007669"/>
    <property type="project" value="UniProtKB-SubCell"/>
</dbReference>
<keyword evidence="4 6" id="KW-1133">Transmembrane helix</keyword>
<sequence>MTRDLGARPRENADAGPFRPVCFRSSLLCAFTVALRPGALQKMATALERTRSDSFSTTTATDLGKEHEKVAGQKRETALHTVTEAEEEDNVGYHEYKEGVGETLTPEEDRAIRWRIDLIVLPIFVITQTLQFLDKTALNYANLFGFQQALKLEGNQFNWLSGQVYFGFAVAQYPIQILLGRYSAQKIMAITIFMWGLCVVTMTQCTNFKTAMINRFVLGLFEASVSPGFTLMTGWWYTRKEVPLRQFIWYSGLGWGGVIGSYVSTGISTISPTAPGPQKWQYIFYILGGVTMLWAIVVYVVLPDSPVSARWLTPRQRVLAVQRVAGNHLGIKNRRFKREQVWVALRDVKIWILFVSVWGAAIPNGVVSNFSAIIIEDMGFSQTKTTVLTAVGNIILIVALVLGGLLTLNVPNTRLLAATTANLICVVAAATMAYLPRRHVWGRLVSFWLVECQSVGFAAGLVMVSSNMGGYTHRSVASAILFTAYCFGNAAGPFVVKQSQAPFYQDATAGLLAGYTVKLVCQLSLLVYMYRANRRRDAKYGPPDVDRAKEAGMQDKTEFENKDFRYVL</sequence>
<dbReference type="PANTHER" id="PTHR43791">
    <property type="entry name" value="PERMEASE-RELATED"/>
    <property type="match status" value="1"/>
</dbReference>
<name>A0A8H6SJH9_MYCCL</name>
<keyword evidence="2" id="KW-0813">Transport</keyword>
<evidence type="ECO:0000256" key="4">
    <source>
        <dbReference type="ARBA" id="ARBA00022989"/>
    </source>
</evidence>
<feature type="transmembrane region" description="Helical" evidence="6">
    <location>
        <begin position="508"/>
        <end position="530"/>
    </location>
</feature>
<evidence type="ECO:0000256" key="5">
    <source>
        <dbReference type="ARBA" id="ARBA00023136"/>
    </source>
</evidence>
<organism evidence="8 9">
    <name type="scientific">Mycena chlorophos</name>
    <name type="common">Agaric fungus</name>
    <name type="synonym">Agaricus chlorophos</name>
    <dbReference type="NCBI Taxonomy" id="658473"/>
    <lineage>
        <taxon>Eukaryota</taxon>
        <taxon>Fungi</taxon>
        <taxon>Dikarya</taxon>
        <taxon>Basidiomycota</taxon>
        <taxon>Agaricomycotina</taxon>
        <taxon>Agaricomycetes</taxon>
        <taxon>Agaricomycetidae</taxon>
        <taxon>Agaricales</taxon>
        <taxon>Marasmiineae</taxon>
        <taxon>Mycenaceae</taxon>
        <taxon>Mycena</taxon>
    </lineage>
</organism>
<keyword evidence="5 6" id="KW-0472">Membrane</keyword>
<feature type="transmembrane region" description="Helical" evidence="6">
    <location>
        <begin position="249"/>
        <end position="270"/>
    </location>
</feature>
<comment type="subcellular location">
    <subcellularLocation>
        <location evidence="1">Membrane</location>
        <topology evidence="1">Multi-pass membrane protein</topology>
    </subcellularLocation>
</comment>
<accession>A0A8H6SJH9</accession>
<dbReference type="InterPro" id="IPR011701">
    <property type="entry name" value="MFS"/>
</dbReference>
<evidence type="ECO:0000256" key="6">
    <source>
        <dbReference type="SAM" id="Phobius"/>
    </source>
</evidence>
<evidence type="ECO:0000313" key="8">
    <source>
        <dbReference type="EMBL" id="KAF7299940.1"/>
    </source>
</evidence>
<dbReference type="InterPro" id="IPR036259">
    <property type="entry name" value="MFS_trans_sf"/>
</dbReference>
<dbReference type="EMBL" id="JACAZE010000014">
    <property type="protein sequence ID" value="KAF7299940.1"/>
    <property type="molecule type" value="Genomic_DNA"/>
</dbReference>